<accession>A0ABR2QJX1</accession>
<gene>
    <name evidence="1" type="ORF">V6N11_082784</name>
</gene>
<comment type="caution">
    <text evidence="1">The sequence shown here is derived from an EMBL/GenBank/DDBJ whole genome shotgun (WGS) entry which is preliminary data.</text>
</comment>
<dbReference type="PANTHER" id="PTHR36617:SF5">
    <property type="entry name" value="OS05G0421675 PROTEIN"/>
    <property type="match status" value="1"/>
</dbReference>
<keyword evidence="2" id="KW-1185">Reference proteome</keyword>
<reference evidence="1 2" key="1">
    <citation type="journal article" date="2024" name="G3 (Bethesda)">
        <title>Genome assembly of Hibiscus sabdariffa L. provides insights into metabolisms of medicinal natural products.</title>
        <authorList>
            <person name="Kim T."/>
        </authorList>
    </citation>
    <scope>NUCLEOTIDE SEQUENCE [LARGE SCALE GENOMIC DNA]</scope>
    <source>
        <strain evidence="1">TK-2024</strain>
        <tissue evidence="1">Old leaves</tissue>
    </source>
</reference>
<dbReference type="EMBL" id="JBBPBN010000036">
    <property type="protein sequence ID" value="KAK9000990.1"/>
    <property type="molecule type" value="Genomic_DNA"/>
</dbReference>
<evidence type="ECO:0008006" key="3">
    <source>
        <dbReference type="Google" id="ProtNLM"/>
    </source>
</evidence>
<organism evidence="1 2">
    <name type="scientific">Hibiscus sabdariffa</name>
    <name type="common">roselle</name>
    <dbReference type="NCBI Taxonomy" id="183260"/>
    <lineage>
        <taxon>Eukaryota</taxon>
        <taxon>Viridiplantae</taxon>
        <taxon>Streptophyta</taxon>
        <taxon>Embryophyta</taxon>
        <taxon>Tracheophyta</taxon>
        <taxon>Spermatophyta</taxon>
        <taxon>Magnoliopsida</taxon>
        <taxon>eudicotyledons</taxon>
        <taxon>Gunneridae</taxon>
        <taxon>Pentapetalae</taxon>
        <taxon>rosids</taxon>
        <taxon>malvids</taxon>
        <taxon>Malvales</taxon>
        <taxon>Malvaceae</taxon>
        <taxon>Malvoideae</taxon>
        <taxon>Hibiscus</taxon>
    </lineage>
</organism>
<proteinExistence type="predicted"/>
<name>A0ABR2QJX1_9ROSI</name>
<sequence>MWRKILNAKYKKGADKFLPANIKSHSMSWIWKDITKPLDPRLITTDPFISNLVFKVGDGSVLEFWEDNWVGMSCLQVLFPRLYTLSTKKRGKITEFGVWSGEKWEWKIPLRIVLFDQEVGMWNEFMRILGERRFGLYPKDCQQWAKSTSGCYSPKEMTK</sequence>
<evidence type="ECO:0000313" key="1">
    <source>
        <dbReference type="EMBL" id="KAK9000990.1"/>
    </source>
</evidence>
<protein>
    <recommendedName>
        <fullName evidence="3">Reverse transcriptase zinc-binding domain-containing protein</fullName>
    </recommendedName>
</protein>
<dbReference type="Proteomes" id="UP001396334">
    <property type="component" value="Unassembled WGS sequence"/>
</dbReference>
<dbReference type="PANTHER" id="PTHR36617">
    <property type="entry name" value="PROTEIN, PUTATIVE-RELATED"/>
    <property type="match status" value="1"/>
</dbReference>
<evidence type="ECO:0000313" key="2">
    <source>
        <dbReference type="Proteomes" id="UP001396334"/>
    </source>
</evidence>